<dbReference type="PANTHER" id="PTHR35339">
    <property type="entry name" value="LINALOOL DEHYDRATASE_ISOMERASE DOMAIN-CONTAINING PROTEIN"/>
    <property type="match status" value="1"/>
</dbReference>
<dbReference type="AlphaFoldDB" id="A0A7K3LXZ4"/>
<organism evidence="2 3">
    <name type="scientific">Phytoactinopolyspora mesophila</name>
    <dbReference type="NCBI Taxonomy" id="2650750"/>
    <lineage>
        <taxon>Bacteria</taxon>
        <taxon>Bacillati</taxon>
        <taxon>Actinomycetota</taxon>
        <taxon>Actinomycetes</taxon>
        <taxon>Jiangellales</taxon>
        <taxon>Jiangellaceae</taxon>
        <taxon>Phytoactinopolyspora</taxon>
    </lineage>
</organism>
<sequence>MVATQPVAGCGNHQRRFLSISRRRRAVCPDNGGVSEDANDSWPRSRWVEVADQLLLAVRPHASSGRALINLPGPTSVSGRWSDGLEGFARTFLLAAFRVGGAHGQDLHGLLEQYAHGLACGTNPDSVERWPRMTERRQARVEAASIAIALSETRLWLWDKLDERVRERTVQWLADIVGTTDYGNNWIWFQNVVESFLASVGGPWSQRDLDRNAELQERLYVGDGWYSDGAGPGGELQNFDYYTGWAWHLYPVLEARIRGAAPDDVHRNRLRAFLEQAPSLVGADGAPVLQGRSLTYRFAMLAPFWAGALADATPLEPGETRAITSAVMRHFLDHGAVDNNGLLPVGWYREFPRIRQLYTGAASPYWASKAFAGLLLSPDDPIWTDDPVPPQHWERDSITLLSAPGWLVQSTAGDGVVRVVNHGTDRQAHLKLMPSADDPFYHRQSYSTHSSPQLLPETIAGPVDSHTALLDAAGLPSHRGRIERVHLSATVAVSRSRPYWLDHGGIGPAGDSASWSGLRHGPMLTIASVVRGSRELRLVWIDTDDQGSGGAAGLASEESPWLSDPGPWRVHIGGWPLAAEHEELVVETTAWEDGGPRIRVCRSDGFTSLVQGVQGLSDTGALRLEGADPLGAASVTPWIRSRGPVAAGQVTAALVSLSGMPPEGEGWPALPEVETQPEEGQLIVRWPDGHEDTIPG</sequence>
<dbReference type="InterPro" id="IPR016624">
    <property type="entry name" value="UCP014753"/>
</dbReference>
<gene>
    <name evidence="2" type="ORF">F7O44_02065</name>
</gene>
<reference evidence="2 3" key="1">
    <citation type="submission" date="2019-11" db="EMBL/GenBank/DDBJ databases">
        <authorList>
            <person name="Li X.-J."/>
            <person name="Feng X.-M."/>
        </authorList>
    </citation>
    <scope>NUCLEOTIDE SEQUENCE [LARGE SCALE GENOMIC DNA]</scope>
    <source>
        <strain evidence="2 3">XMNu-373</strain>
    </source>
</reference>
<dbReference type="PANTHER" id="PTHR35339:SF4">
    <property type="entry name" value="LINALOOL DEHYDRATASE_ISOMERASE DOMAIN-CONTAINING PROTEIN"/>
    <property type="match status" value="1"/>
</dbReference>
<accession>A0A7K3LXZ4</accession>
<protein>
    <submittedName>
        <fullName evidence="2">DUF2264 domain-containing protein</fullName>
    </submittedName>
</protein>
<evidence type="ECO:0000313" key="3">
    <source>
        <dbReference type="Proteomes" id="UP000460435"/>
    </source>
</evidence>
<dbReference type="InterPro" id="IPR049349">
    <property type="entry name" value="DUF2264_N"/>
</dbReference>
<evidence type="ECO:0000259" key="1">
    <source>
        <dbReference type="Pfam" id="PF10022"/>
    </source>
</evidence>
<dbReference type="Pfam" id="PF10022">
    <property type="entry name" value="DUF2264"/>
    <property type="match status" value="1"/>
</dbReference>
<keyword evidence="3" id="KW-1185">Reference proteome</keyword>
<comment type="caution">
    <text evidence="2">The sequence shown here is derived from an EMBL/GenBank/DDBJ whole genome shotgun (WGS) entry which is preliminary data.</text>
</comment>
<proteinExistence type="predicted"/>
<evidence type="ECO:0000313" key="2">
    <source>
        <dbReference type="EMBL" id="NDL55850.1"/>
    </source>
</evidence>
<name>A0A7K3LXZ4_9ACTN</name>
<dbReference type="Proteomes" id="UP000460435">
    <property type="component" value="Unassembled WGS sequence"/>
</dbReference>
<dbReference type="EMBL" id="WLZY01000001">
    <property type="protein sequence ID" value="NDL55850.1"/>
    <property type="molecule type" value="Genomic_DNA"/>
</dbReference>
<feature type="domain" description="DUF2264" evidence="1">
    <location>
        <begin position="44"/>
        <end position="387"/>
    </location>
</feature>